<reference evidence="1" key="2">
    <citation type="submission" date="2015-03" db="EMBL/GenBank/DDBJ databases">
        <authorList>
            <person name="Chow C.-E.T."/>
            <person name="Winget D.M."/>
            <person name="White R.A.III."/>
            <person name="Hallam S.J."/>
            <person name="Suttle C.A."/>
        </authorList>
    </citation>
    <scope>NUCLEOTIDE SEQUENCE</scope>
    <source>
        <strain evidence="1">Oxic1_1</strain>
    </source>
</reference>
<accession>A0A0F7L7R3</accession>
<name>A0A0F7L7R3_9VIRU</name>
<dbReference type="EMBL" id="KR029596">
    <property type="protein sequence ID" value="AKH47588.1"/>
    <property type="molecule type" value="Genomic_DNA"/>
</dbReference>
<sequence>MGKKRNAGIGMGEARSLYGGIVSTALSQGYYRNGKDPGTGVKQRARRVRFYAAKHGLDLKVGPLYYAIENPLPLINKIEQLAVGHDKMAGKMLWAWLYQIAKVGRNKIKSPLPIWISILQKQSIETAFKRRFE</sequence>
<proteinExistence type="predicted"/>
<reference evidence="1" key="1">
    <citation type="journal article" date="2015" name="Front. Microbiol.">
        <title>Combining genomic sequencing methods to explore viral diversity and reveal potential virus-host interactions.</title>
        <authorList>
            <person name="Chow C.E."/>
            <person name="Winget D.M."/>
            <person name="White R.A.III."/>
            <person name="Hallam S.J."/>
            <person name="Suttle C.A."/>
        </authorList>
    </citation>
    <scope>NUCLEOTIDE SEQUENCE</scope>
    <source>
        <strain evidence="1">Oxic1_1</strain>
    </source>
</reference>
<protein>
    <submittedName>
        <fullName evidence="1">Uncharacterized protein</fullName>
    </submittedName>
</protein>
<organism evidence="1">
    <name type="scientific">uncultured marine virus</name>
    <dbReference type="NCBI Taxonomy" id="186617"/>
    <lineage>
        <taxon>Viruses</taxon>
        <taxon>environmental samples</taxon>
    </lineage>
</organism>
<evidence type="ECO:0000313" key="1">
    <source>
        <dbReference type="EMBL" id="AKH47588.1"/>
    </source>
</evidence>